<evidence type="ECO:0000313" key="3">
    <source>
        <dbReference type="Proteomes" id="UP001497623"/>
    </source>
</evidence>
<feature type="region of interest" description="Disordered" evidence="1">
    <location>
        <begin position="127"/>
        <end position="150"/>
    </location>
</feature>
<evidence type="ECO:0000313" key="2">
    <source>
        <dbReference type="EMBL" id="CAL4118315.1"/>
    </source>
</evidence>
<dbReference type="EMBL" id="CAXKWB010017220">
    <property type="protein sequence ID" value="CAL4118315.1"/>
    <property type="molecule type" value="Genomic_DNA"/>
</dbReference>
<evidence type="ECO:0000256" key="1">
    <source>
        <dbReference type="SAM" id="MobiDB-lite"/>
    </source>
</evidence>
<dbReference type="Proteomes" id="UP001497623">
    <property type="component" value="Unassembled WGS sequence"/>
</dbReference>
<keyword evidence="3" id="KW-1185">Reference proteome</keyword>
<proteinExistence type="predicted"/>
<dbReference type="AlphaFoldDB" id="A0AAV2R947"/>
<sequence>MSVKGGIAMATVKPEKNPEDYVWEFGVLGEHEGRLMCRPCNVHLDHTRRSNIVRHLRSRKHHHNLEESGLETPLAGPQASVVAATGTLTHRKLEESELETPLAGPQASVVAATGALTPVILVDSTKENNVQQETTTARSTTSPPQPSALTGPYLLKRETHCSTVLDQLLHDETFTDITLTAEGQSIRAHRLLLDETFTGITLTAEGQSIRGHRLLRDETFTDITLTAEGQSTRAHRIELGQLNPRIFEVAPLFRGYKMGVGGLLFGGGGFNVG</sequence>
<feature type="non-terminal residue" evidence="2">
    <location>
        <position position="273"/>
    </location>
</feature>
<organism evidence="2 3">
    <name type="scientific">Meganyctiphanes norvegica</name>
    <name type="common">Northern krill</name>
    <name type="synonym">Thysanopoda norvegica</name>
    <dbReference type="NCBI Taxonomy" id="48144"/>
    <lineage>
        <taxon>Eukaryota</taxon>
        <taxon>Metazoa</taxon>
        <taxon>Ecdysozoa</taxon>
        <taxon>Arthropoda</taxon>
        <taxon>Crustacea</taxon>
        <taxon>Multicrustacea</taxon>
        <taxon>Malacostraca</taxon>
        <taxon>Eumalacostraca</taxon>
        <taxon>Eucarida</taxon>
        <taxon>Euphausiacea</taxon>
        <taxon>Euphausiidae</taxon>
        <taxon>Meganyctiphanes</taxon>
    </lineage>
</organism>
<dbReference type="InterPro" id="IPR011333">
    <property type="entry name" value="SKP1/BTB/POZ_sf"/>
</dbReference>
<comment type="caution">
    <text evidence="2">The sequence shown here is derived from an EMBL/GenBank/DDBJ whole genome shotgun (WGS) entry which is preliminary data.</text>
</comment>
<name>A0AAV2R947_MEGNR</name>
<feature type="compositionally biased region" description="Polar residues" evidence="1">
    <location>
        <begin position="127"/>
        <end position="142"/>
    </location>
</feature>
<dbReference type="Gene3D" id="3.30.710.10">
    <property type="entry name" value="Potassium Channel Kv1.1, Chain A"/>
    <property type="match status" value="1"/>
</dbReference>
<reference evidence="2 3" key="1">
    <citation type="submission" date="2024-05" db="EMBL/GenBank/DDBJ databases">
        <authorList>
            <person name="Wallberg A."/>
        </authorList>
    </citation>
    <scope>NUCLEOTIDE SEQUENCE [LARGE SCALE GENOMIC DNA]</scope>
</reference>
<protein>
    <submittedName>
        <fullName evidence="2">Uncharacterized protein</fullName>
    </submittedName>
</protein>
<gene>
    <name evidence="2" type="ORF">MNOR_LOCUS21419</name>
</gene>
<accession>A0AAV2R947</accession>